<dbReference type="AlphaFoldDB" id="A0A167BQS8"/>
<feature type="transmembrane region" description="Helical" evidence="11">
    <location>
        <begin position="396"/>
        <end position="416"/>
    </location>
</feature>
<dbReference type="Proteomes" id="UP000243498">
    <property type="component" value="Unassembled WGS sequence"/>
</dbReference>
<comment type="similarity">
    <text evidence="3">Belongs to the RFT1 family.</text>
</comment>
<dbReference type="EMBL" id="AZHC01000019">
    <property type="protein sequence ID" value="OAA40310.1"/>
    <property type="molecule type" value="Genomic_DNA"/>
</dbReference>
<evidence type="ECO:0000256" key="8">
    <source>
        <dbReference type="ARBA" id="ARBA00044793"/>
    </source>
</evidence>
<keyword evidence="13" id="KW-1185">Reference proteome</keyword>
<dbReference type="PANTHER" id="PTHR13117:SF5">
    <property type="entry name" value="PROTEIN RFT1 HOMOLOG"/>
    <property type="match status" value="1"/>
</dbReference>
<evidence type="ECO:0000313" key="13">
    <source>
        <dbReference type="Proteomes" id="UP000243498"/>
    </source>
</evidence>
<keyword evidence="4 11" id="KW-0812">Transmembrane</keyword>
<reference evidence="12 13" key="1">
    <citation type="journal article" date="2016" name="Genome Biol. Evol.">
        <title>Divergent and convergent evolution of fungal pathogenicity.</title>
        <authorList>
            <person name="Shang Y."/>
            <person name="Xiao G."/>
            <person name="Zheng P."/>
            <person name="Cen K."/>
            <person name="Zhan S."/>
            <person name="Wang C."/>
        </authorList>
    </citation>
    <scope>NUCLEOTIDE SEQUENCE [LARGE SCALE GENOMIC DNA]</scope>
    <source>
        <strain evidence="12 13">RCEF 4871</strain>
    </source>
</reference>
<dbReference type="STRING" id="1081105.A0A167BQS8"/>
<feature type="transmembrane region" description="Helical" evidence="11">
    <location>
        <begin position="66"/>
        <end position="89"/>
    </location>
</feature>
<name>A0A167BQS8_METRR</name>
<evidence type="ECO:0000256" key="10">
    <source>
        <dbReference type="SAM" id="MobiDB-lite"/>
    </source>
</evidence>
<sequence length="864" mass="93954">MPPFTSENVSLRPFASSGTLEDATSTAVLAASKASLFARQATATVTVTADNRNGNGNGNGNDTSTLTGGAVAGIVIGSVVGILLLIWVVRSCFSLGAPPGEREGLYHDIEPKRHRHHSRHHSRPRRYSRTSEVSMPAPVIVTDTGRASSGQRQPTYYCSDDGRGRRRQRGVAGSATTWHLEVSRRKRLCPEISRLRFFSQVDEYRPCASRNNYGGLAHLHRRRGTESLTQSTLLSVFCCAEVSTQCPPRLQPHFSIVTSSTICERQQSRPLFPGMPSPPRQNAINGIGAGFSSLSPPQPARPSVVKGASLLILLQLISRLITFVANQLLLRFLTPRLVGLSSQLEVYYLSVLFFARESLRVAIQRQGTTEAASSTGENKDEPLLVTRRDSQAVVNLGYLAIFLGLFVSTALGWMYLAYANESTLQTSYLVHSLHLYGLAAMVELLSEPCFVLMQRRLQFGTRATAESTATFLRCVVVFLSTVFASKRRLDTGVLPFALGQLTYGVSLLLVYFVSGYGLATSIGFSLLPKTITASAGASPSYVGSYFYRPTMTLASRMMVQSVVKHLLTQGDTFLISILSTPEMQGVYAMANNYGGLLARVLFQPVEESSRNYFSRLLPTTSTTDRDTQDTKESAAVQEAKKSLQTLLRLYTLLSAIAVALGPSAAPPLLSIVAGKRWTDDGAGDVLSVYCFYIPFLALNGLTEAFIASVASETEVQRQSVWMGAFSVAFAAAAFVFMRVFPLGAQGLVLANIINMLCRVIWSCSFIKAYFRRHGTDLSVGSTVPGGIVAVSLSTLVVMYWLHGSGDAKSTPVTILVKVAGTAIPFLLAMLTISAEYSLKDVFYWNASTLYGAERPPDEHHDCVT</sequence>
<evidence type="ECO:0000256" key="7">
    <source>
        <dbReference type="ARBA" id="ARBA00023136"/>
    </source>
</evidence>
<comment type="pathway">
    <text evidence="2">Protein modification; protein glycosylation.</text>
</comment>
<feature type="transmembrane region" description="Helical" evidence="11">
    <location>
        <begin position="814"/>
        <end position="832"/>
    </location>
</feature>
<organism evidence="12 13">
    <name type="scientific">Metarhizium rileyi (strain RCEF 4871)</name>
    <name type="common">Nomuraea rileyi</name>
    <dbReference type="NCBI Taxonomy" id="1649241"/>
    <lineage>
        <taxon>Eukaryota</taxon>
        <taxon>Fungi</taxon>
        <taxon>Dikarya</taxon>
        <taxon>Ascomycota</taxon>
        <taxon>Pezizomycotina</taxon>
        <taxon>Sordariomycetes</taxon>
        <taxon>Hypocreomycetidae</taxon>
        <taxon>Hypocreales</taxon>
        <taxon>Clavicipitaceae</taxon>
        <taxon>Metarhizium</taxon>
    </lineage>
</organism>
<feature type="transmembrane region" description="Helical" evidence="11">
    <location>
        <begin position="719"/>
        <end position="740"/>
    </location>
</feature>
<dbReference type="GO" id="GO:0034203">
    <property type="term" value="P:glycolipid translocation"/>
    <property type="evidence" value="ECO:0007669"/>
    <property type="project" value="TreeGrafter"/>
</dbReference>
<dbReference type="GO" id="GO:0006488">
    <property type="term" value="P:dolichol-linked oligosaccharide biosynthetic process"/>
    <property type="evidence" value="ECO:0007669"/>
    <property type="project" value="InterPro"/>
</dbReference>
<keyword evidence="5" id="KW-0256">Endoplasmic reticulum</keyword>
<dbReference type="InterPro" id="IPR007594">
    <property type="entry name" value="RFT1"/>
</dbReference>
<feature type="region of interest" description="Disordered" evidence="10">
    <location>
        <begin position="112"/>
        <end position="170"/>
    </location>
</feature>
<feature type="transmembrane region" description="Helical" evidence="11">
    <location>
        <begin position="428"/>
        <end position="446"/>
    </location>
</feature>
<comment type="caution">
    <text evidence="12">The sequence shown here is derived from an EMBL/GenBank/DDBJ whole genome shotgun (WGS) entry which is preliminary data.</text>
</comment>
<evidence type="ECO:0000256" key="2">
    <source>
        <dbReference type="ARBA" id="ARBA00004922"/>
    </source>
</evidence>
<feature type="compositionally biased region" description="Basic residues" evidence="10">
    <location>
        <begin position="112"/>
        <end position="128"/>
    </location>
</feature>
<evidence type="ECO:0000313" key="12">
    <source>
        <dbReference type="EMBL" id="OAA40310.1"/>
    </source>
</evidence>
<feature type="transmembrane region" description="Helical" evidence="11">
    <location>
        <begin position="686"/>
        <end position="707"/>
    </location>
</feature>
<dbReference type="OrthoDB" id="9979195at2759"/>
<dbReference type="PANTHER" id="PTHR13117">
    <property type="entry name" value="ENDOPLASMIC RETICULUM MULTISPAN TRANSMEMBRANE PROTEIN-RELATED"/>
    <property type="match status" value="1"/>
</dbReference>
<evidence type="ECO:0000256" key="9">
    <source>
        <dbReference type="ARBA" id="ARBA00045912"/>
    </source>
</evidence>
<evidence type="ECO:0000256" key="1">
    <source>
        <dbReference type="ARBA" id="ARBA00004477"/>
    </source>
</evidence>
<keyword evidence="7 11" id="KW-0472">Membrane</keyword>
<evidence type="ECO:0000256" key="6">
    <source>
        <dbReference type="ARBA" id="ARBA00022989"/>
    </source>
</evidence>
<feature type="compositionally biased region" description="Polar residues" evidence="10">
    <location>
        <begin position="145"/>
        <end position="156"/>
    </location>
</feature>
<evidence type="ECO:0000256" key="4">
    <source>
        <dbReference type="ARBA" id="ARBA00022692"/>
    </source>
</evidence>
<comment type="function">
    <text evidence="9">Intramembrane glycolipid transporter that operates in the biosynthetic pathway of dolichol-linked oligosaccharides, the glycan precursors employed in protein asparagine (N)-glycosylation. The sequential addition of sugars to dolichol pyrophosphate produces dolichol-linked oligosaccharides containing fourteen sugars, including two GlcNAcs, nine mannoses and three glucoses. Once assembled, the oligosaccharide is transferred from the lipid to nascent proteins by oligosaccharyltransferases. The assembly of dolichol-linked oligosaccharides begins on the cytosolic side of the endoplasmic reticulum membrane and finishes in its lumen. RFT1 could mediate the translocation of the cytosolically oriented intermediate DolPP-GlcNAc2Man5, produced by ALG11, into the ER lumen where dolichol-linked oligosaccharides assembly continues. However, the intramembrane lipid transporter activity could not be confirmed in vitro.</text>
</comment>
<accession>A0A167BQS8</accession>
<evidence type="ECO:0000256" key="3">
    <source>
        <dbReference type="ARBA" id="ARBA00010288"/>
    </source>
</evidence>
<feature type="transmembrane region" description="Helical" evidence="11">
    <location>
        <begin position="649"/>
        <end position="674"/>
    </location>
</feature>
<feature type="transmembrane region" description="Helical" evidence="11">
    <location>
        <begin position="746"/>
        <end position="770"/>
    </location>
</feature>
<keyword evidence="6 11" id="KW-1133">Transmembrane helix</keyword>
<proteinExistence type="inferred from homology"/>
<protein>
    <recommendedName>
        <fullName evidence="8">Man(5)GlcNAc(2)-PP-dolichol translocation protein RFT1</fullName>
    </recommendedName>
</protein>
<comment type="subcellular location">
    <subcellularLocation>
        <location evidence="1">Endoplasmic reticulum membrane</location>
        <topology evidence="1">Multi-pass membrane protein</topology>
    </subcellularLocation>
</comment>
<feature type="transmembrane region" description="Helical" evidence="11">
    <location>
        <begin position="782"/>
        <end position="802"/>
    </location>
</feature>
<dbReference type="GO" id="GO:0005789">
    <property type="term" value="C:endoplasmic reticulum membrane"/>
    <property type="evidence" value="ECO:0007669"/>
    <property type="project" value="UniProtKB-SubCell"/>
</dbReference>
<dbReference type="Pfam" id="PF04506">
    <property type="entry name" value="Rft-1"/>
    <property type="match status" value="1"/>
</dbReference>
<gene>
    <name evidence="12" type="ORF">NOR_05871</name>
</gene>
<evidence type="ECO:0000256" key="5">
    <source>
        <dbReference type="ARBA" id="ARBA00022824"/>
    </source>
</evidence>
<evidence type="ECO:0000256" key="11">
    <source>
        <dbReference type="SAM" id="Phobius"/>
    </source>
</evidence>